<feature type="transmembrane region" description="Helical" evidence="8">
    <location>
        <begin position="250"/>
        <end position="272"/>
    </location>
</feature>
<dbReference type="PANTHER" id="PTHR42929">
    <property type="entry name" value="INNER MEMBRANE ABC TRANSPORTER PERMEASE PROTEIN YDCU-RELATED-RELATED"/>
    <property type="match status" value="1"/>
</dbReference>
<evidence type="ECO:0000256" key="4">
    <source>
        <dbReference type="ARBA" id="ARBA00022475"/>
    </source>
</evidence>
<dbReference type="PANTHER" id="PTHR42929:SF1">
    <property type="entry name" value="INNER MEMBRANE ABC TRANSPORTER PERMEASE PROTEIN YDCU-RELATED"/>
    <property type="match status" value="1"/>
</dbReference>
<dbReference type="RefSeq" id="WP_070486366.1">
    <property type="nucleotide sequence ID" value="NZ_CAJHKM010000001.1"/>
</dbReference>
<dbReference type="PROSITE" id="PS50928">
    <property type="entry name" value="ABC_TM1"/>
    <property type="match status" value="1"/>
</dbReference>
<name>A0A2I1MQ40_9LACT</name>
<evidence type="ECO:0000256" key="3">
    <source>
        <dbReference type="ARBA" id="ARBA00022448"/>
    </source>
</evidence>
<protein>
    <submittedName>
        <fullName evidence="10">ABC transporter permease</fullName>
    </submittedName>
</protein>
<proteinExistence type="inferred from homology"/>
<organism evidence="10 11">
    <name type="scientific">Aerococcus sanguinicola</name>
    <dbReference type="NCBI Taxonomy" id="119206"/>
    <lineage>
        <taxon>Bacteria</taxon>
        <taxon>Bacillati</taxon>
        <taxon>Bacillota</taxon>
        <taxon>Bacilli</taxon>
        <taxon>Lactobacillales</taxon>
        <taxon>Aerococcaceae</taxon>
        <taxon>Aerococcus</taxon>
    </lineage>
</organism>
<dbReference type="EMBL" id="PKGY01000002">
    <property type="protein sequence ID" value="PKZ22264.1"/>
    <property type="molecule type" value="Genomic_DNA"/>
</dbReference>
<keyword evidence="3" id="KW-0813">Transport</keyword>
<feature type="domain" description="ABC transmembrane type-1" evidence="9">
    <location>
        <begin position="61"/>
        <end position="268"/>
    </location>
</feature>
<evidence type="ECO:0000313" key="11">
    <source>
        <dbReference type="Proteomes" id="UP000234239"/>
    </source>
</evidence>
<accession>A0A2I1MQ40</accession>
<comment type="subcellular location">
    <subcellularLocation>
        <location evidence="1">Cell membrane</location>
        <topology evidence="1">Multi-pass membrane protein</topology>
    </subcellularLocation>
</comment>
<keyword evidence="5 8" id="KW-0812">Transmembrane</keyword>
<sequence>MKQGLGVFKAFITVFFLLILAVLVYPVITMILASFQDASSGAFTLNNYKEIFTTNIYTEAFRNSILISLYSSLVGLFVTSLATYAIVSYLPKMREAFLVLANLTNNYVGVPLAFGFIILLGNSGVLVMLDQVLGWNILSDFNIYSLTGLLIVFIYFQLPMGITLLIPIFDGLDKRWSEAAELLGANSLQYWTKIGLPILAPSLIGTFCIMFANAMGAYDSAIALTGSSINLLSVRIGNTVSGDLFAKPEIGSALAVVLALILAINMVFGHYVSNRLRRDLR</sequence>
<feature type="transmembrane region" description="Helical" evidence="8">
    <location>
        <begin position="12"/>
        <end position="35"/>
    </location>
</feature>
<reference evidence="10 11" key="1">
    <citation type="submission" date="2017-12" db="EMBL/GenBank/DDBJ databases">
        <title>Phylogenetic diversity of female urinary microbiome.</title>
        <authorList>
            <person name="Thomas-White K."/>
            <person name="Wolfe A.J."/>
        </authorList>
    </citation>
    <scope>NUCLEOTIDE SEQUENCE [LARGE SCALE GENOMIC DNA]</scope>
    <source>
        <strain evidence="10 11">UMB0139</strain>
    </source>
</reference>
<dbReference type="CDD" id="cd06261">
    <property type="entry name" value="TM_PBP2"/>
    <property type="match status" value="1"/>
</dbReference>
<keyword evidence="6 8" id="KW-1133">Transmembrane helix</keyword>
<dbReference type="InterPro" id="IPR035906">
    <property type="entry name" value="MetI-like_sf"/>
</dbReference>
<comment type="similarity">
    <text evidence="2">Belongs to the binding-protein-dependent transport system permease family. CysTW subfamily.</text>
</comment>
<keyword evidence="4" id="KW-1003">Cell membrane</keyword>
<keyword evidence="7 8" id="KW-0472">Membrane</keyword>
<comment type="caution">
    <text evidence="10">The sequence shown here is derived from an EMBL/GenBank/DDBJ whole genome shotgun (WGS) entry which is preliminary data.</text>
</comment>
<dbReference type="Gene3D" id="1.10.3720.10">
    <property type="entry name" value="MetI-like"/>
    <property type="match status" value="1"/>
</dbReference>
<evidence type="ECO:0000259" key="9">
    <source>
        <dbReference type="PROSITE" id="PS50928"/>
    </source>
</evidence>
<gene>
    <name evidence="10" type="ORF">CYJ28_03905</name>
</gene>
<evidence type="ECO:0000256" key="1">
    <source>
        <dbReference type="ARBA" id="ARBA00004651"/>
    </source>
</evidence>
<evidence type="ECO:0000256" key="8">
    <source>
        <dbReference type="SAM" id="Phobius"/>
    </source>
</evidence>
<feature type="transmembrane region" description="Helical" evidence="8">
    <location>
        <begin position="65"/>
        <end position="87"/>
    </location>
</feature>
<dbReference type="InterPro" id="IPR000515">
    <property type="entry name" value="MetI-like"/>
</dbReference>
<dbReference type="SUPFAM" id="SSF161098">
    <property type="entry name" value="MetI-like"/>
    <property type="match status" value="1"/>
</dbReference>
<evidence type="ECO:0000256" key="2">
    <source>
        <dbReference type="ARBA" id="ARBA00007069"/>
    </source>
</evidence>
<dbReference type="GO" id="GO:0005886">
    <property type="term" value="C:plasma membrane"/>
    <property type="evidence" value="ECO:0007669"/>
    <property type="project" value="UniProtKB-SubCell"/>
</dbReference>
<dbReference type="AlphaFoldDB" id="A0A2I1MQ40"/>
<dbReference type="OrthoDB" id="8404154at2"/>
<dbReference type="Proteomes" id="UP000234239">
    <property type="component" value="Unassembled WGS sequence"/>
</dbReference>
<feature type="transmembrane region" description="Helical" evidence="8">
    <location>
        <begin position="190"/>
        <end position="212"/>
    </location>
</feature>
<evidence type="ECO:0000256" key="6">
    <source>
        <dbReference type="ARBA" id="ARBA00022989"/>
    </source>
</evidence>
<evidence type="ECO:0000313" key="10">
    <source>
        <dbReference type="EMBL" id="PKZ22264.1"/>
    </source>
</evidence>
<evidence type="ECO:0000256" key="7">
    <source>
        <dbReference type="ARBA" id="ARBA00023136"/>
    </source>
</evidence>
<feature type="transmembrane region" description="Helical" evidence="8">
    <location>
        <begin position="108"/>
        <end position="129"/>
    </location>
</feature>
<evidence type="ECO:0000256" key="5">
    <source>
        <dbReference type="ARBA" id="ARBA00022692"/>
    </source>
</evidence>
<feature type="transmembrane region" description="Helical" evidence="8">
    <location>
        <begin position="141"/>
        <end position="169"/>
    </location>
</feature>
<dbReference type="GO" id="GO:0055085">
    <property type="term" value="P:transmembrane transport"/>
    <property type="evidence" value="ECO:0007669"/>
    <property type="project" value="InterPro"/>
</dbReference>